<organism evidence="1 3">
    <name type="scientific">Enterococcus gilvus ATCC BAA-350</name>
    <dbReference type="NCBI Taxonomy" id="1158614"/>
    <lineage>
        <taxon>Bacteria</taxon>
        <taxon>Bacillati</taxon>
        <taxon>Bacillota</taxon>
        <taxon>Bacilli</taxon>
        <taxon>Lactobacillales</taxon>
        <taxon>Enterococcaceae</taxon>
        <taxon>Enterococcus</taxon>
    </lineage>
</organism>
<name>R2XT95_9ENTE</name>
<gene>
    <name evidence="2" type="ORF">I592_04038</name>
    <name evidence="1" type="ORF">UKC_03995</name>
</gene>
<evidence type="ECO:0000313" key="2">
    <source>
        <dbReference type="EMBL" id="EOW78445.1"/>
    </source>
</evidence>
<proteinExistence type="predicted"/>
<reference evidence="1 3" key="1">
    <citation type="submission" date="2013-02" db="EMBL/GenBank/DDBJ databases">
        <title>The Genome Sequence of Enterococcus gilvus ATCC BAA-350.</title>
        <authorList>
            <consortium name="The Broad Institute Genome Sequencing Platform"/>
            <consortium name="The Broad Institute Genome Sequencing Center for Infectious Disease"/>
            <person name="Earl A.M."/>
            <person name="Gilmore M.S."/>
            <person name="Lebreton F."/>
            <person name="Walker B."/>
            <person name="Young S.K."/>
            <person name="Zeng Q."/>
            <person name="Gargeya S."/>
            <person name="Fitzgerald M."/>
            <person name="Haas B."/>
            <person name="Abouelleil A."/>
            <person name="Alvarado L."/>
            <person name="Arachchi H.M."/>
            <person name="Berlin A.M."/>
            <person name="Chapman S.B."/>
            <person name="Dewar J."/>
            <person name="Goldberg J."/>
            <person name="Griggs A."/>
            <person name="Gujja S."/>
            <person name="Hansen M."/>
            <person name="Howarth C."/>
            <person name="Imamovic A."/>
            <person name="Larimer J."/>
            <person name="McCowan C."/>
            <person name="Murphy C."/>
            <person name="Neiman D."/>
            <person name="Pearson M."/>
            <person name="Priest M."/>
            <person name="Roberts A."/>
            <person name="Saif S."/>
            <person name="Shea T."/>
            <person name="Sisk P."/>
            <person name="Sykes S."/>
            <person name="Wortman J."/>
            <person name="Nusbaum C."/>
            <person name="Birren B."/>
        </authorList>
    </citation>
    <scope>NUCLEOTIDE SEQUENCE [LARGE SCALE GENOMIC DNA]</scope>
    <source>
        <strain evidence="1 3">ATCC BAA-350</strain>
    </source>
</reference>
<protein>
    <submittedName>
        <fullName evidence="1">Uncharacterized protein</fullName>
    </submittedName>
</protein>
<sequence>MRKINTDSRDFKSMIRIFINGRGGKAFSYGNFNTWITNRDCFIVSKCGSFSMGQAVFTSILKHEYELQITYRYSAEGQLETIYQVKKVKEKKRCSSEA</sequence>
<dbReference type="EMBL" id="ASWH01000003">
    <property type="protein sequence ID" value="EOW78445.1"/>
    <property type="molecule type" value="Genomic_DNA"/>
</dbReference>
<evidence type="ECO:0000313" key="3">
    <source>
        <dbReference type="Proteomes" id="UP000013750"/>
    </source>
</evidence>
<keyword evidence="4" id="KW-1185">Reference proteome</keyword>
<dbReference type="AlphaFoldDB" id="R2XT95"/>
<comment type="caution">
    <text evidence="1">The sequence shown here is derived from an EMBL/GenBank/DDBJ whole genome shotgun (WGS) entry which is preliminary data.</text>
</comment>
<dbReference type="Proteomes" id="UP000014160">
    <property type="component" value="Unassembled WGS sequence"/>
</dbReference>
<dbReference type="RefSeq" id="WP_010782313.1">
    <property type="nucleotide sequence ID" value="NZ_ASWH01000003.1"/>
</dbReference>
<evidence type="ECO:0000313" key="1">
    <source>
        <dbReference type="EMBL" id="EOI53202.1"/>
    </source>
</evidence>
<evidence type="ECO:0000313" key="4">
    <source>
        <dbReference type="Proteomes" id="UP000014160"/>
    </source>
</evidence>
<dbReference type="PATRIC" id="fig|1158614.3.peg.3985"/>
<reference evidence="2 4" key="2">
    <citation type="submission" date="2013-03" db="EMBL/GenBank/DDBJ databases">
        <title>The Genome Sequence of Enterococcus gilvus ATCC BAA-350 (PacBio/Illumina hybrid assembly).</title>
        <authorList>
            <consortium name="The Broad Institute Genomics Platform"/>
            <consortium name="The Broad Institute Genome Sequencing Center for Infectious Disease"/>
            <person name="Earl A."/>
            <person name="Russ C."/>
            <person name="Gilmore M."/>
            <person name="Surin D."/>
            <person name="Walker B."/>
            <person name="Young S."/>
            <person name="Zeng Q."/>
            <person name="Gargeya S."/>
            <person name="Fitzgerald M."/>
            <person name="Haas B."/>
            <person name="Abouelleil A."/>
            <person name="Allen A.W."/>
            <person name="Alvarado L."/>
            <person name="Arachchi H.M."/>
            <person name="Berlin A.M."/>
            <person name="Chapman S.B."/>
            <person name="Gainer-Dewar J."/>
            <person name="Goldberg J."/>
            <person name="Griggs A."/>
            <person name="Gujja S."/>
            <person name="Hansen M."/>
            <person name="Howarth C."/>
            <person name="Imamovic A."/>
            <person name="Ireland A."/>
            <person name="Larimer J."/>
            <person name="McCowan C."/>
            <person name="Murphy C."/>
            <person name="Pearson M."/>
            <person name="Poon T.W."/>
            <person name="Priest M."/>
            <person name="Roberts A."/>
            <person name="Saif S."/>
            <person name="Shea T."/>
            <person name="Sisk P."/>
            <person name="Sykes S."/>
            <person name="Wortman J."/>
            <person name="Nusbaum C."/>
            <person name="Birren B."/>
        </authorList>
    </citation>
    <scope>NUCLEOTIDE SEQUENCE [LARGE SCALE GENOMIC DNA]</scope>
    <source>
        <strain evidence="2 4">ATCC BAA-350</strain>
    </source>
</reference>
<dbReference type="HOGENOM" id="CLU_2329407_0_0_9"/>
<accession>R2XT95</accession>
<dbReference type="Proteomes" id="UP000013750">
    <property type="component" value="Unassembled WGS sequence"/>
</dbReference>
<dbReference type="EMBL" id="AJDQ01000015">
    <property type="protein sequence ID" value="EOI53202.1"/>
    <property type="molecule type" value="Genomic_DNA"/>
</dbReference>